<dbReference type="AlphaFoldDB" id="A0A0S2IQE7"/>
<dbReference type="PATRIC" id="fig|280505.15.peg.1554"/>
<sequence>MHRNETGLSALMSSTAQSLSHWITEPVLTDALLRNLRVLNFL</sequence>
<evidence type="ECO:0000313" key="1">
    <source>
        <dbReference type="EMBL" id="ALO25881.1"/>
    </source>
</evidence>
<proteinExistence type="predicted"/>
<evidence type="ECO:0000313" key="2">
    <source>
        <dbReference type="Proteomes" id="UP000058857"/>
    </source>
</evidence>
<reference evidence="1 2" key="1">
    <citation type="journal article" date="2015" name="PLoS Negl. Trop. Dis.">
        <title>Distribution of Plasmids in Distinct Leptospira Pathogenic Species.</title>
        <authorList>
            <person name="Wang Y."/>
            <person name="Zhuang X."/>
            <person name="Zhong Y."/>
            <person name="Zhang C."/>
            <person name="Zhang Y."/>
            <person name="Zeng L."/>
            <person name="Zhu Y."/>
            <person name="He P."/>
            <person name="Dong K."/>
            <person name="Pal U."/>
            <person name="Guo X."/>
            <person name="Qin J."/>
        </authorList>
    </citation>
    <scope>NUCLEOTIDE SEQUENCE [LARGE SCALE GENOMIC DNA]</scope>
    <source>
        <strain evidence="1 2">56604</strain>
    </source>
</reference>
<organism evidence="1">
    <name type="scientific">Leptospira borgpetersenii serovar Ballum</name>
    <dbReference type="NCBI Taxonomy" id="280505"/>
    <lineage>
        <taxon>Bacteria</taxon>
        <taxon>Pseudomonadati</taxon>
        <taxon>Spirochaetota</taxon>
        <taxon>Spirochaetia</taxon>
        <taxon>Leptospirales</taxon>
        <taxon>Leptospiraceae</taxon>
        <taxon>Leptospira</taxon>
    </lineage>
</organism>
<accession>A0A0S2IQE7</accession>
<protein>
    <submittedName>
        <fullName evidence="1">Uncharacterized protein</fullName>
    </submittedName>
</protein>
<dbReference type="EMBL" id="CP012029">
    <property type="protein sequence ID" value="ALO25881.1"/>
    <property type="molecule type" value="Genomic_DNA"/>
</dbReference>
<name>A0A0S2IQE7_LEPBO</name>
<dbReference type="Proteomes" id="UP000058857">
    <property type="component" value="Chromosome 1"/>
</dbReference>
<gene>
    <name evidence="1" type="ORF">LBBP_01592</name>
</gene>